<evidence type="ECO:0000256" key="1">
    <source>
        <dbReference type="SAM" id="MobiDB-lite"/>
    </source>
</evidence>
<dbReference type="EMBL" id="JACBKZ010000014">
    <property type="protein sequence ID" value="KAF5933402.1"/>
    <property type="molecule type" value="Genomic_DNA"/>
</dbReference>
<keyword evidence="4" id="KW-1185">Reference proteome</keyword>
<evidence type="ECO:0000313" key="4">
    <source>
        <dbReference type="Proteomes" id="UP000593564"/>
    </source>
</evidence>
<dbReference type="Proteomes" id="UP000593564">
    <property type="component" value="Unassembled WGS sequence"/>
</dbReference>
<feature type="compositionally biased region" description="Basic residues" evidence="1">
    <location>
        <begin position="1"/>
        <end position="11"/>
    </location>
</feature>
<feature type="compositionally biased region" description="Basic and acidic residues" evidence="1">
    <location>
        <begin position="15"/>
        <end position="37"/>
    </location>
</feature>
<feature type="region of interest" description="Disordered" evidence="1">
    <location>
        <begin position="1"/>
        <end position="195"/>
    </location>
</feature>
<feature type="compositionally biased region" description="Basic and acidic residues" evidence="1">
    <location>
        <begin position="110"/>
        <end position="158"/>
    </location>
</feature>
<evidence type="ECO:0000259" key="2">
    <source>
        <dbReference type="Pfam" id="PF03732"/>
    </source>
</evidence>
<dbReference type="InterPro" id="IPR005162">
    <property type="entry name" value="Retrotrans_gag_dom"/>
</dbReference>
<accession>A0A7J7FYD3</accession>
<protein>
    <recommendedName>
        <fullName evidence="2">Retrotransposon gag domain-containing protein</fullName>
    </recommendedName>
</protein>
<dbReference type="Pfam" id="PF03732">
    <property type="entry name" value="Retrotrans_gag"/>
    <property type="match status" value="1"/>
</dbReference>
<name>A0A7J7FYD3_CAMSI</name>
<dbReference type="AlphaFoldDB" id="A0A7J7FYD3"/>
<comment type="caution">
    <text evidence="3">The sequence shown here is derived from an EMBL/GenBank/DDBJ whole genome shotgun (WGS) entry which is preliminary data.</text>
</comment>
<feature type="compositionally biased region" description="Basic and acidic residues" evidence="1">
    <location>
        <begin position="46"/>
        <end position="66"/>
    </location>
</feature>
<gene>
    <name evidence="3" type="ORF">HYC85_029573</name>
</gene>
<feature type="domain" description="Retrotransposon gag" evidence="2">
    <location>
        <begin position="270"/>
        <end position="361"/>
    </location>
</feature>
<organism evidence="3 4">
    <name type="scientific">Camellia sinensis</name>
    <name type="common">Tea plant</name>
    <name type="synonym">Thea sinensis</name>
    <dbReference type="NCBI Taxonomy" id="4442"/>
    <lineage>
        <taxon>Eukaryota</taxon>
        <taxon>Viridiplantae</taxon>
        <taxon>Streptophyta</taxon>
        <taxon>Embryophyta</taxon>
        <taxon>Tracheophyta</taxon>
        <taxon>Spermatophyta</taxon>
        <taxon>Magnoliopsida</taxon>
        <taxon>eudicotyledons</taxon>
        <taxon>Gunneridae</taxon>
        <taxon>Pentapetalae</taxon>
        <taxon>asterids</taxon>
        <taxon>Ericales</taxon>
        <taxon>Theaceae</taxon>
        <taxon>Camellia</taxon>
    </lineage>
</organism>
<reference evidence="3 4" key="2">
    <citation type="submission" date="2020-07" db="EMBL/GenBank/DDBJ databases">
        <title>Genome assembly of wild tea tree DASZ reveals pedigree and selection history of tea varieties.</title>
        <authorList>
            <person name="Zhang W."/>
        </authorList>
    </citation>
    <scope>NUCLEOTIDE SEQUENCE [LARGE SCALE GENOMIC DNA]</scope>
    <source>
        <strain evidence="4">cv. G240</strain>
        <tissue evidence="3">Leaf</tissue>
    </source>
</reference>
<evidence type="ECO:0000313" key="3">
    <source>
        <dbReference type="EMBL" id="KAF5933402.1"/>
    </source>
</evidence>
<sequence>MLAIKGKHPHGSKVANDRPKEKVGDDTPTESGKHIDLDVEEDNYNEETRDKNHGEEDVGQKGDVPKKSNQSEYYNEDDLQPPFPLQDTPIPAAKKDALAGGQKTSPTTPQHDRTKEHSHQPSREVGRGESRRGDSQRTHRTKEADSKEHRHVQGKDLYFDMTNVGRSKKTRNDTGSSAPKRLKSRDSQAPGRTKEDLRDYLQRKQQDAEVTSPVKPRTPFSVELDKFEAPKRFSMPRFQIYDGKSDPNFHDGLYLNAMTLYTGNEPLLCKVFPSSFGKIASDWFHKLPKGIVKTWEGLAEMFVARFVTNKLQPLRVDTLMALKIGEDESLRVYAKRYYEVFNRIPGCNQEVAVVSFKSGLKDNCLLRKSLAKTLPKSMEELMAKIEKYAKAKEDTPGTKASKPEKRNGLT</sequence>
<dbReference type="PANTHER" id="PTHR33223:SF10">
    <property type="entry name" value="AMINOTRANSFERASE-LIKE PLANT MOBILE DOMAIN-CONTAINING PROTEIN"/>
    <property type="match status" value="1"/>
</dbReference>
<reference evidence="4" key="1">
    <citation type="journal article" date="2020" name="Nat. Commun.">
        <title>Genome assembly of wild tea tree DASZ reveals pedigree and selection history of tea varieties.</title>
        <authorList>
            <person name="Zhang W."/>
            <person name="Zhang Y."/>
            <person name="Qiu H."/>
            <person name="Guo Y."/>
            <person name="Wan H."/>
            <person name="Zhang X."/>
            <person name="Scossa F."/>
            <person name="Alseekh S."/>
            <person name="Zhang Q."/>
            <person name="Wang P."/>
            <person name="Xu L."/>
            <person name="Schmidt M.H."/>
            <person name="Jia X."/>
            <person name="Li D."/>
            <person name="Zhu A."/>
            <person name="Guo F."/>
            <person name="Chen W."/>
            <person name="Ni D."/>
            <person name="Usadel B."/>
            <person name="Fernie A.R."/>
            <person name="Wen W."/>
        </authorList>
    </citation>
    <scope>NUCLEOTIDE SEQUENCE [LARGE SCALE GENOMIC DNA]</scope>
    <source>
        <strain evidence="4">cv. G240</strain>
    </source>
</reference>
<dbReference type="PANTHER" id="PTHR33223">
    <property type="entry name" value="CCHC-TYPE DOMAIN-CONTAINING PROTEIN"/>
    <property type="match status" value="1"/>
</dbReference>
<proteinExistence type="predicted"/>